<name>A0A0P7BGA1_9BACT</name>
<dbReference type="Proteomes" id="UP000050454">
    <property type="component" value="Unassembled WGS sequence"/>
</dbReference>
<protein>
    <recommendedName>
        <fullName evidence="3">DUF4249 domain-containing protein</fullName>
    </recommendedName>
</protein>
<dbReference type="AlphaFoldDB" id="A0A0P7BGA1"/>
<evidence type="ECO:0000313" key="2">
    <source>
        <dbReference type="Proteomes" id="UP000050454"/>
    </source>
</evidence>
<evidence type="ECO:0000313" key="1">
    <source>
        <dbReference type="EMBL" id="KPM49975.1"/>
    </source>
</evidence>
<keyword evidence="2" id="KW-1185">Reference proteome</keyword>
<evidence type="ECO:0008006" key="3">
    <source>
        <dbReference type="Google" id="ProtNLM"/>
    </source>
</evidence>
<proteinExistence type="predicted"/>
<sequence length="374" mass="43801">MRKISFILTLTIFLSCNEKYDFNVLNQKKGIVIEAQISNVSFTESLSVPSDGRYFSVLLRETNDVDNIRDSKISDAKVTLKDDDGHSWSYEEDVSNPGLYLLNYQEFKAQPLISYQLQVQLSTGQQFESDWEKIPQEENALGEISINEVRTKVYAYQAEERVIIDEDGIDVYIDIPENKKGNTRHLLWSFEPMWTYAAALAEEGAEGKHCWVTSPNYLKDTEILEDRTGGYAKKLFNLKTTRNERVYDYFTVLIHQHVVSSEFYYFWKDLNEQREKGGLFDQPPFGLTTNFKAVNNDWSTNGYFSVTKEKMTRWELDRSKLSYPIEDDLLHFCELYYEPDPEGLDSCKDCRVYPRGTSLNYPPEWWLKKYKDPR</sequence>
<comment type="caution">
    <text evidence="1">The sequence shown here is derived from an EMBL/GenBank/DDBJ whole genome shotgun (WGS) entry which is preliminary data.</text>
</comment>
<reference evidence="1 2" key="1">
    <citation type="submission" date="2015-07" db="EMBL/GenBank/DDBJ databases">
        <title>The draft genome sequence of Leadbetterella sp. JN14-9.</title>
        <authorList>
            <person name="Liu Y."/>
            <person name="Du J."/>
            <person name="Shao Z."/>
        </authorList>
    </citation>
    <scope>NUCLEOTIDE SEQUENCE [LARGE SCALE GENOMIC DNA]</scope>
    <source>
        <strain evidence="1 2">JN14-9</strain>
    </source>
</reference>
<dbReference type="EMBL" id="LGTQ01000005">
    <property type="protein sequence ID" value="KPM49975.1"/>
    <property type="molecule type" value="Genomic_DNA"/>
</dbReference>
<dbReference type="Pfam" id="PF14054">
    <property type="entry name" value="DUF4249"/>
    <property type="match status" value="1"/>
</dbReference>
<organism evidence="1 2">
    <name type="scientific">Jiulongibacter sediminis</name>
    <dbReference type="NCBI Taxonomy" id="1605367"/>
    <lineage>
        <taxon>Bacteria</taxon>
        <taxon>Pseudomonadati</taxon>
        <taxon>Bacteroidota</taxon>
        <taxon>Cytophagia</taxon>
        <taxon>Cytophagales</taxon>
        <taxon>Leadbetterellaceae</taxon>
        <taxon>Jiulongibacter</taxon>
    </lineage>
</organism>
<dbReference type="PROSITE" id="PS51257">
    <property type="entry name" value="PROKAR_LIPOPROTEIN"/>
    <property type="match status" value="1"/>
</dbReference>
<accession>A0A0P7BGA1</accession>
<dbReference type="OrthoDB" id="1062680at2"/>
<dbReference type="STRING" id="1605367.AFM12_05305"/>
<gene>
    <name evidence="1" type="ORF">AFM12_05305</name>
</gene>
<dbReference type="InterPro" id="IPR025345">
    <property type="entry name" value="DUF4249"/>
</dbReference>
<dbReference type="RefSeq" id="WP_055144671.1">
    <property type="nucleotide sequence ID" value="NZ_JXSZ01000005.1"/>
</dbReference>